<keyword evidence="5" id="KW-1185">Reference proteome</keyword>
<dbReference type="Pfam" id="PF06784">
    <property type="entry name" value="UPF0240"/>
    <property type="match status" value="1"/>
</dbReference>
<comment type="subunit">
    <text evidence="2">Binds calmodulin. Interacts with NDUFAF3.</text>
</comment>
<dbReference type="PANTHER" id="PTHR13338:SF4">
    <property type="entry name" value="NADH DEHYDROGENASE [UBIQUINONE] 1 ALPHA SUBCOMPLEX ASSEMBLY FACTOR 4"/>
    <property type="match status" value="1"/>
</dbReference>
<evidence type="ECO:0000313" key="5">
    <source>
        <dbReference type="Proteomes" id="UP000812440"/>
    </source>
</evidence>
<dbReference type="EMBL" id="JAACNH010000004">
    <property type="protein sequence ID" value="KAG8444748.1"/>
    <property type="molecule type" value="Genomic_DNA"/>
</dbReference>
<accession>A0A8T2JM03</accession>
<dbReference type="OrthoDB" id="2434756at2759"/>
<evidence type="ECO:0000256" key="1">
    <source>
        <dbReference type="ARBA" id="ARBA00010698"/>
    </source>
</evidence>
<name>A0A8T2JM03_9PIPI</name>
<dbReference type="Proteomes" id="UP000812440">
    <property type="component" value="Chromosome 5"/>
</dbReference>
<dbReference type="InterPro" id="IPR009622">
    <property type="entry name" value="NDUFAF4"/>
</dbReference>
<evidence type="ECO:0000313" key="4">
    <source>
        <dbReference type="EMBL" id="KAG8444748.1"/>
    </source>
</evidence>
<comment type="caution">
    <text evidence="4">The sequence shown here is derived from an EMBL/GenBank/DDBJ whole genome shotgun (WGS) entry which is preliminary data.</text>
</comment>
<sequence>MIFFLTRLKEVFVASNGPSTAVQSKVNVTENEEHRLLKITLKQSSLFNVDMSSIPKGKISVLEALTVLNNYKCSPNTWTAEKIATDYDLDSNNTQALLEYFIPFDVKIIAPEDKKQIKET</sequence>
<dbReference type="GO" id="GO:0005739">
    <property type="term" value="C:mitochondrion"/>
    <property type="evidence" value="ECO:0007669"/>
    <property type="project" value="TreeGrafter"/>
</dbReference>
<organism evidence="4 5">
    <name type="scientific">Hymenochirus boettgeri</name>
    <name type="common">Congo dwarf clawed frog</name>
    <dbReference type="NCBI Taxonomy" id="247094"/>
    <lineage>
        <taxon>Eukaryota</taxon>
        <taxon>Metazoa</taxon>
        <taxon>Chordata</taxon>
        <taxon>Craniata</taxon>
        <taxon>Vertebrata</taxon>
        <taxon>Euteleostomi</taxon>
        <taxon>Amphibia</taxon>
        <taxon>Batrachia</taxon>
        <taxon>Anura</taxon>
        <taxon>Pipoidea</taxon>
        <taxon>Pipidae</taxon>
        <taxon>Pipinae</taxon>
        <taxon>Hymenochirus</taxon>
    </lineage>
</organism>
<evidence type="ECO:0000256" key="3">
    <source>
        <dbReference type="ARBA" id="ARBA00021777"/>
    </source>
</evidence>
<reference evidence="4" key="1">
    <citation type="thesis" date="2020" institute="ProQuest LLC" country="789 East Eisenhower Parkway, Ann Arbor, MI, USA">
        <title>Comparative Genomics and Chromosome Evolution.</title>
        <authorList>
            <person name="Mudd A.B."/>
        </authorList>
    </citation>
    <scope>NUCLEOTIDE SEQUENCE</scope>
    <source>
        <strain evidence="4">Female2</strain>
        <tissue evidence="4">Blood</tissue>
    </source>
</reference>
<protein>
    <recommendedName>
        <fullName evidence="3">NADH dehydrogenase [ubiquinone] 1 alpha subcomplex assembly factor 4</fullName>
    </recommendedName>
</protein>
<comment type="similarity">
    <text evidence="1">Belongs to the NDUFAF4 family.</text>
</comment>
<dbReference type="GO" id="GO:0032981">
    <property type="term" value="P:mitochondrial respiratory chain complex I assembly"/>
    <property type="evidence" value="ECO:0007669"/>
    <property type="project" value="InterPro"/>
</dbReference>
<evidence type="ECO:0000256" key="2">
    <source>
        <dbReference type="ARBA" id="ARBA00011265"/>
    </source>
</evidence>
<dbReference type="PANTHER" id="PTHR13338">
    <property type="entry name" value="UPF0240 PROTEIN"/>
    <property type="match status" value="1"/>
</dbReference>
<dbReference type="AlphaFoldDB" id="A0A8T2JM03"/>
<gene>
    <name evidence="4" type="ORF">GDO86_009789</name>
</gene>
<proteinExistence type="inferred from homology"/>